<proteinExistence type="predicted"/>
<accession>A0A9X3Z547</accession>
<dbReference type="RefSeq" id="WP_044897440.1">
    <property type="nucleotide sequence ID" value="NZ_JAPYYP010000030.1"/>
</dbReference>
<evidence type="ECO:0000256" key="1">
    <source>
        <dbReference type="SAM" id="MobiDB-lite"/>
    </source>
</evidence>
<keyword evidence="3" id="KW-1185">Reference proteome</keyword>
<sequence>MSVWRKFPAIAQQVAEAISAAALQIETKIVGDTMTIIAGTGTYDEAHGRHHGHRPRDQAVRPGPVGREKLAAIVSRKKRSSGGQPGLPFWVRVCQQEEQPGEESAPAPIT</sequence>
<feature type="region of interest" description="Disordered" evidence="1">
    <location>
        <begin position="44"/>
        <end position="65"/>
    </location>
</feature>
<evidence type="ECO:0000313" key="2">
    <source>
        <dbReference type="EMBL" id="MDA5110359.1"/>
    </source>
</evidence>
<dbReference type="AlphaFoldDB" id="A0A9X3Z547"/>
<gene>
    <name evidence="2" type="ORF">O3V59_18520</name>
</gene>
<dbReference type="Proteomes" id="UP001151071">
    <property type="component" value="Unassembled WGS sequence"/>
</dbReference>
<reference evidence="2" key="1">
    <citation type="submission" date="2022-12" db="EMBL/GenBank/DDBJ databases">
        <title>Draft genome sequence of the thermophilic strain Brevibacillus thermoruber HT42, isolated from Los Humeros, Puebla, Mexico, with biotechnological potential.</title>
        <authorList>
            <person name="Lara Sanchez J."/>
            <person name="Solis Palacios R."/>
            <person name="Bustos Baena A.S."/>
            <person name="Ruz Baez A.E."/>
            <person name="Espinosa Luna G."/>
            <person name="Oliart Ros R.M."/>
        </authorList>
    </citation>
    <scope>NUCLEOTIDE SEQUENCE</scope>
    <source>
        <strain evidence="2">HT42</strain>
    </source>
</reference>
<evidence type="ECO:0000313" key="3">
    <source>
        <dbReference type="Proteomes" id="UP001151071"/>
    </source>
</evidence>
<dbReference type="EMBL" id="JAPYYP010000030">
    <property type="protein sequence ID" value="MDA5110359.1"/>
    <property type="molecule type" value="Genomic_DNA"/>
</dbReference>
<comment type="caution">
    <text evidence="2">The sequence shown here is derived from an EMBL/GenBank/DDBJ whole genome shotgun (WGS) entry which is preliminary data.</text>
</comment>
<name>A0A9X3Z547_9BACL</name>
<protein>
    <submittedName>
        <fullName evidence="2">Uncharacterized protein</fullName>
    </submittedName>
</protein>
<organism evidence="2 3">
    <name type="scientific">Brevibacillus thermoruber</name>
    <dbReference type="NCBI Taxonomy" id="33942"/>
    <lineage>
        <taxon>Bacteria</taxon>
        <taxon>Bacillati</taxon>
        <taxon>Bacillota</taxon>
        <taxon>Bacilli</taxon>
        <taxon>Bacillales</taxon>
        <taxon>Paenibacillaceae</taxon>
        <taxon>Brevibacillus</taxon>
    </lineage>
</organism>